<accession>A0ABT9TZP3</accession>
<protein>
    <submittedName>
        <fullName evidence="1">Uncharacterized protein</fullName>
    </submittedName>
</protein>
<dbReference type="Proteomes" id="UP001229346">
    <property type="component" value="Unassembled WGS sequence"/>
</dbReference>
<proteinExistence type="predicted"/>
<reference evidence="1 2" key="1">
    <citation type="submission" date="2023-07" db="EMBL/GenBank/DDBJ databases">
        <title>Sorghum-associated microbial communities from plants grown in Nebraska, USA.</title>
        <authorList>
            <person name="Schachtman D."/>
        </authorList>
    </citation>
    <scope>NUCLEOTIDE SEQUENCE [LARGE SCALE GENOMIC DNA]</scope>
    <source>
        <strain evidence="1 2">CC482</strain>
    </source>
</reference>
<name>A0ABT9TZP3_PAEHA</name>
<comment type="caution">
    <text evidence="1">The sequence shown here is derived from an EMBL/GenBank/DDBJ whole genome shotgun (WGS) entry which is preliminary data.</text>
</comment>
<gene>
    <name evidence="1" type="ORF">J2T15_002223</name>
</gene>
<evidence type="ECO:0000313" key="2">
    <source>
        <dbReference type="Proteomes" id="UP001229346"/>
    </source>
</evidence>
<sequence length="311" mass="33973">MPLMKWRKLLASVALIGLPLYSLGGFSNGYSLIGMEEARADAANSSVTTVRDEITGQAHAFAKQIAAQPQFAGWENAELTITALGPGMHSWLVLVKKQKTIIGYMVLNATEAGGFQLGEYGISSEPLFGGDSLQHSMLQLGLDQGADNVNMERIYIHPLLAAWKISSGNADFYTDAASGEQLPTTNKSWAAASKAEEAQGALYQANVEHKVQKSHSLPSFDPFAKLPWMTSKPLAINPVKYSSLLVKINGQQQLRYVAERFDGQMLYAWSVVGYHNWTSGHPYIALEADETSGLRRFIPLQLLLGLGSFYS</sequence>
<dbReference type="RefSeq" id="WP_307203710.1">
    <property type="nucleotide sequence ID" value="NZ_JAUSSU010000004.1"/>
</dbReference>
<dbReference type="EMBL" id="JAUSSU010000004">
    <property type="protein sequence ID" value="MDQ0112788.1"/>
    <property type="molecule type" value="Genomic_DNA"/>
</dbReference>
<keyword evidence="2" id="KW-1185">Reference proteome</keyword>
<organism evidence="1 2">
    <name type="scientific">Paenibacillus harenae</name>
    <dbReference type="NCBI Taxonomy" id="306543"/>
    <lineage>
        <taxon>Bacteria</taxon>
        <taxon>Bacillati</taxon>
        <taxon>Bacillota</taxon>
        <taxon>Bacilli</taxon>
        <taxon>Bacillales</taxon>
        <taxon>Paenibacillaceae</taxon>
        <taxon>Paenibacillus</taxon>
    </lineage>
</organism>
<evidence type="ECO:0000313" key="1">
    <source>
        <dbReference type="EMBL" id="MDQ0112788.1"/>
    </source>
</evidence>